<evidence type="ECO:0000313" key="4">
    <source>
        <dbReference type="EMBL" id="SLM32510.1"/>
    </source>
</evidence>
<accession>A0A1W1HJ76</accession>
<sequence>MRLLNKNKEDALSTRISLAGVLDHKKVEIQPVNLFREFLLIDESLKNMLGKVASNHVLEWRPAEVYTIINGETRNYDLNIQSEIDDETETRNEAESSDTEENEFAAEEQKKSGNAPLIEKVKRCLYISTLSTDVTIIERKGGIVRYEGEEKLLDQYLELTVSNDKIEAFIRKKKELKSEIVNLSSLLYFLKKKRITYGIISDEEIEKWLMESTPEADEKPFVIARGVKPIAGQDGSVNYLFRTDYTNPGKIMKDGSIDFRDKGDMPYVNKDTLLAIKTPFKEGISGVDVFGIKIMPQEPFDPPFTSGNGTIISEDKLQITSAANGQPHVDIMGNITVNDELVIKGDVDLKTGNVIFKGNIVVNGIIKEGMTVKGINLTAKEIEGATIDLKGDLNVANGISHTTVKAVGNIHTKFVNSSQITGFGDFTVEKEIVDSNLILSGSCNVLRGTVMASTLNARKGIETKQVGTIASKPSNLVVGTDDIADLMEKKIDELLEEGRITIDKIRKAMNLLNGEDEALFTQITESAHIQDRALFEIEELKKQLVRHRESNDNNELKKVAEKIKTLKERAHSAEDLINSLFEKQGVLTAKRDKLSLGIEQQEKKNMVLLKEKRIIGQSIRMMEPNPTVKVNGTILQGSKIIGPGSSIVLEKDYSRCIIREMAKDEDNPHFFEMEIKGI</sequence>
<organism evidence="4 5">
    <name type="scientific">Desulfamplus magnetovallimortis</name>
    <dbReference type="NCBI Taxonomy" id="1246637"/>
    <lineage>
        <taxon>Bacteria</taxon>
        <taxon>Pseudomonadati</taxon>
        <taxon>Thermodesulfobacteriota</taxon>
        <taxon>Desulfobacteria</taxon>
        <taxon>Desulfobacterales</taxon>
        <taxon>Desulfobacteraceae</taxon>
        <taxon>Desulfamplus</taxon>
    </lineage>
</organism>
<evidence type="ECO:0000256" key="1">
    <source>
        <dbReference type="SAM" id="Coils"/>
    </source>
</evidence>
<dbReference type="Pfam" id="PF03961">
    <property type="entry name" value="FapA"/>
    <property type="match status" value="1"/>
</dbReference>
<dbReference type="Proteomes" id="UP000191931">
    <property type="component" value="Unassembled WGS sequence"/>
</dbReference>
<feature type="compositionally biased region" description="Acidic residues" evidence="2">
    <location>
        <begin position="95"/>
        <end position="106"/>
    </location>
</feature>
<evidence type="ECO:0000313" key="5">
    <source>
        <dbReference type="Proteomes" id="UP000191931"/>
    </source>
</evidence>
<dbReference type="Pfam" id="PF20250">
    <property type="entry name" value="FapA_N"/>
    <property type="match status" value="1"/>
</dbReference>
<feature type="coiled-coil region" evidence="1">
    <location>
        <begin position="537"/>
        <end position="583"/>
    </location>
</feature>
<dbReference type="PANTHER" id="PTHR38032">
    <property type="entry name" value="POLYMERASE-RELATED"/>
    <property type="match status" value="1"/>
</dbReference>
<dbReference type="InterPro" id="IPR046866">
    <property type="entry name" value="FapA_N"/>
</dbReference>
<dbReference type="AlphaFoldDB" id="A0A1W1HJ76"/>
<gene>
    <name evidence="4" type="ORF">MTBBW1_750031</name>
</gene>
<evidence type="ECO:0000256" key="2">
    <source>
        <dbReference type="SAM" id="MobiDB-lite"/>
    </source>
</evidence>
<proteinExistence type="predicted"/>
<keyword evidence="1" id="KW-0175">Coiled coil</keyword>
<evidence type="ECO:0000259" key="3">
    <source>
        <dbReference type="Pfam" id="PF20250"/>
    </source>
</evidence>
<feature type="domain" description="Flagellar Assembly Protein A N-terminal region" evidence="3">
    <location>
        <begin position="158"/>
        <end position="329"/>
    </location>
</feature>
<dbReference type="STRING" id="1246637.MTBBW1_750031"/>
<keyword evidence="5" id="KW-1185">Reference proteome</keyword>
<protein>
    <recommendedName>
        <fullName evidence="3">Flagellar Assembly Protein A N-terminal region domain-containing protein</fullName>
    </recommendedName>
</protein>
<dbReference type="InterPro" id="IPR005646">
    <property type="entry name" value="FapA"/>
</dbReference>
<dbReference type="PANTHER" id="PTHR38032:SF1">
    <property type="entry name" value="RNA-BINDING PROTEIN KHPB N-TERMINAL DOMAIN-CONTAINING PROTEIN"/>
    <property type="match status" value="1"/>
</dbReference>
<dbReference type="InterPro" id="IPR046865">
    <property type="entry name" value="FapA_b_solenoid"/>
</dbReference>
<reference evidence="4 5" key="1">
    <citation type="submission" date="2017-03" db="EMBL/GenBank/DDBJ databases">
        <authorList>
            <person name="Afonso C.L."/>
            <person name="Miller P.J."/>
            <person name="Scott M.A."/>
            <person name="Spackman E."/>
            <person name="Goraichik I."/>
            <person name="Dimitrov K.M."/>
            <person name="Suarez D.L."/>
            <person name="Swayne D.E."/>
        </authorList>
    </citation>
    <scope>NUCLEOTIDE SEQUENCE [LARGE SCALE GENOMIC DNA]</scope>
    <source>
        <strain evidence="4">PRJEB14757</strain>
    </source>
</reference>
<dbReference type="EMBL" id="FWEV01000320">
    <property type="protein sequence ID" value="SLM32510.1"/>
    <property type="molecule type" value="Genomic_DNA"/>
</dbReference>
<name>A0A1W1HJ76_9BACT</name>
<feature type="region of interest" description="Disordered" evidence="2">
    <location>
        <begin position="85"/>
        <end position="110"/>
    </location>
</feature>